<evidence type="ECO:0000313" key="12">
    <source>
        <dbReference type="EMBL" id="CEG21191.1"/>
    </source>
</evidence>
<comment type="similarity">
    <text evidence="2">Belongs to the MscS (TC 1.A.23) family.</text>
</comment>
<keyword evidence="6 8" id="KW-0472">Membrane</keyword>
<evidence type="ECO:0000256" key="5">
    <source>
        <dbReference type="ARBA" id="ARBA00022989"/>
    </source>
</evidence>
<proteinExistence type="inferred from homology"/>
<protein>
    <submittedName>
        <fullName evidence="12">Putative MscS family protein YkuT</fullName>
    </submittedName>
</protein>
<sequence length="314" mass="34933">MAVDTKEIEDPLETMDPVGAVSTFTENVKEILTDEAMWVGVGFVAIKVMLIIIAAMIVVKIARPLIRKTFSVRIKGPLHYNERRQQTLSKLLENVVAYVVYFVAIIAVLSAFTIDVTGLIAGAGVLGLAIGFGAQNLVRDVITGFFIIFEDQFSVGDYVRVGQAEGTVEEIGLRTTKIKGFTGELFIFPNGNVTDVVNFSIHNSIAVVDVNISYESDIAKVEKLIQEFLVDLPQKYEQIIKPPELLGVQNITTTEIIMRITAETLPMQHFAVSRGIRRDLKEYLDRKGVEIPYPRMVMVQRSPEESNPSVINKK</sequence>
<keyword evidence="4 8" id="KW-0812">Transmembrane</keyword>
<dbReference type="FunFam" id="1.10.287.1260:FF:000005">
    <property type="entry name" value="Mechanosensitive ion channel family protein"/>
    <property type="match status" value="1"/>
</dbReference>
<dbReference type="SUPFAM" id="SSF50182">
    <property type="entry name" value="Sm-like ribonucleoproteins"/>
    <property type="match status" value="1"/>
</dbReference>
<feature type="transmembrane region" description="Helical" evidence="8">
    <location>
        <begin position="36"/>
        <end position="59"/>
    </location>
</feature>
<gene>
    <name evidence="12" type="primary">ykuT</name>
    <name evidence="12" type="ORF">BN1080_00095</name>
</gene>
<feature type="domain" description="Mechanosensitive ion channel transmembrane helices 2/3" evidence="11">
    <location>
        <begin position="94"/>
        <end position="135"/>
    </location>
</feature>
<organism evidence="12 13">
    <name type="scientific">Planococcus massiliensis</name>
    <dbReference type="NCBI Taxonomy" id="1499687"/>
    <lineage>
        <taxon>Bacteria</taxon>
        <taxon>Bacillati</taxon>
        <taxon>Bacillota</taxon>
        <taxon>Bacilli</taxon>
        <taxon>Bacillales</taxon>
        <taxon>Caryophanaceae</taxon>
        <taxon>Planococcus</taxon>
    </lineage>
</organism>
<dbReference type="SUPFAM" id="SSF82689">
    <property type="entry name" value="Mechanosensitive channel protein MscS (YggB), C-terminal domain"/>
    <property type="match status" value="1"/>
</dbReference>
<dbReference type="InterPro" id="IPR011014">
    <property type="entry name" value="MscS_channel_TM-2"/>
</dbReference>
<evidence type="ECO:0000256" key="7">
    <source>
        <dbReference type="ARBA" id="ARBA00059688"/>
    </source>
</evidence>
<keyword evidence="5 8" id="KW-1133">Transmembrane helix</keyword>
<evidence type="ECO:0000259" key="9">
    <source>
        <dbReference type="Pfam" id="PF00924"/>
    </source>
</evidence>
<dbReference type="InterPro" id="IPR011066">
    <property type="entry name" value="MscS_channel_C_sf"/>
</dbReference>
<dbReference type="Gene3D" id="1.10.287.1260">
    <property type="match status" value="1"/>
</dbReference>
<evidence type="ECO:0000256" key="4">
    <source>
        <dbReference type="ARBA" id="ARBA00022692"/>
    </source>
</evidence>
<dbReference type="STRING" id="1499687.BN1080_00095"/>
<reference evidence="12 13" key="1">
    <citation type="submission" date="2014-09" db="EMBL/GenBank/DDBJ databases">
        <authorList>
            <person name="Urmite Genomes Urmite Genomes"/>
        </authorList>
    </citation>
    <scope>NUCLEOTIDE SEQUENCE [LARGE SCALE GENOMIC DNA]</scope>
    <source>
        <strain evidence="12 13">ES2</strain>
    </source>
</reference>
<dbReference type="InterPro" id="IPR006685">
    <property type="entry name" value="MscS_channel_2nd"/>
</dbReference>
<dbReference type="Gene3D" id="3.30.70.100">
    <property type="match status" value="1"/>
</dbReference>
<dbReference type="InterPro" id="IPR049278">
    <property type="entry name" value="MS_channel_C"/>
</dbReference>
<dbReference type="SUPFAM" id="SSF82861">
    <property type="entry name" value="Mechanosensitive channel protein MscS (YggB), transmembrane region"/>
    <property type="match status" value="1"/>
</dbReference>
<dbReference type="InterPro" id="IPR049142">
    <property type="entry name" value="MS_channel_1st"/>
</dbReference>
<feature type="transmembrane region" description="Helical" evidence="8">
    <location>
        <begin position="91"/>
        <end position="112"/>
    </location>
</feature>
<dbReference type="GO" id="GO:0005886">
    <property type="term" value="C:plasma membrane"/>
    <property type="evidence" value="ECO:0007669"/>
    <property type="project" value="UniProtKB-SubCell"/>
</dbReference>
<evidence type="ECO:0000256" key="1">
    <source>
        <dbReference type="ARBA" id="ARBA00004651"/>
    </source>
</evidence>
<comment type="function">
    <text evidence="7">May play a role in resistance to osmotic downshock.</text>
</comment>
<dbReference type="Pfam" id="PF21088">
    <property type="entry name" value="MS_channel_1st"/>
    <property type="match status" value="1"/>
</dbReference>
<evidence type="ECO:0000256" key="2">
    <source>
        <dbReference type="ARBA" id="ARBA00008017"/>
    </source>
</evidence>
<dbReference type="Pfam" id="PF00924">
    <property type="entry name" value="MS_channel_2nd"/>
    <property type="match status" value="1"/>
</dbReference>
<dbReference type="Pfam" id="PF21082">
    <property type="entry name" value="MS_channel_3rd"/>
    <property type="match status" value="1"/>
</dbReference>
<keyword evidence="13" id="KW-1185">Reference proteome</keyword>
<evidence type="ECO:0000256" key="8">
    <source>
        <dbReference type="SAM" id="Phobius"/>
    </source>
</evidence>
<evidence type="ECO:0000259" key="11">
    <source>
        <dbReference type="Pfam" id="PF21088"/>
    </source>
</evidence>
<evidence type="ECO:0000256" key="6">
    <source>
        <dbReference type="ARBA" id="ARBA00023136"/>
    </source>
</evidence>
<dbReference type="PANTHER" id="PTHR30460:SF0">
    <property type="entry name" value="MODERATE CONDUCTANCE MECHANOSENSITIVE CHANNEL YBIO"/>
    <property type="match status" value="1"/>
</dbReference>
<name>A0A098EIS0_9BACL</name>
<feature type="domain" description="Mechanosensitive ion channel MscS" evidence="9">
    <location>
        <begin position="136"/>
        <end position="200"/>
    </location>
</feature>
<comment type="subcellular location">
    <subcellularLocation>
        <location evidence="1">Cell membrane</location>
        <topology evidence="1">Multi-pass membrane protein</topology>
    </subcellularLocation>
</comment>
<dbReference type="InterPro" id="IPR045276">
    <property type="entry name" value="YbiO_bact"/>
</dbReference>
<dbReference type="GO" id="GO:0008381">
    <property type="term" value="F:mechanosensitive monoatomic ion channel activity"/>
    <property type="evidence" value="ECO:0007669"/>
    <property type="project" value="InterPro"/>
</dbReference>
<feature type="transmembrane region" description="Helical" evidence="8">
    <location>
        <begin position="118"/>
        <end position="138"/>
    </location>
</feature>
<evidence type="ECO:0000256" key="3">
    <source>
        <dbReference type="ARBA" id="ARBA00022475"/>
    </source>
</evidence>
<feature type="domain" description="Mechanosensitive ion channel MscS C-terminal" evidence="10">
    <location>
        <begin position="207"/>
        <end position="291"/>
    </location>
</feature>
<dbReference type="Gene3D" id="2.30.30.60">
    <property type="match status" value="1"/>
</dbReference>
<evidence type="ECO:0000259" key="10">
    <source>
        <dbReference type="Pfam" id="PF21082"/>
    </source>
</evidence>
<dbReference type="FunFam" id="2.30.30.60:FF:000001">
    <property type="entry name" value="MscS Mechanosensitive ion channel"/>
    <property type="match status" value="1"/>
</dbReference>
<dbReference type="EMBL" id="CCXS01000001">
    <property type="protein sequence ID" value="CEG21191.1"/>
    <property type="molecule type" value="Genomic_DNA"/>
</dbReference>
<keyword evidence="3" id="KW-1003">Cell membrane</keyword>
<accession>A0A098EIS0</accession>
<dbReference type="AlphaFoldDB" id="A0A098EIS0"/>
<dbReference type="InterPro" id="IPR010920">
    <property type="entry name" value="LSM_dom_sf"/>
</dbReference>
<dbReference type="InterPro" id="IPR023408">
    <property type="entry name" value="MscS_beta-dom_sf"/>
</dbReference>
<dbReference type="Proteomes" id="UP000043699">
    <property type="component" value="Unassembled WGS sequence"/>
</dbReference>
<evidence type="ECO:0000313" key="13">
    <source>
        <dbReference type="Proteomes" id="UP000043699"/>
    </source>
</evidence>
<dbReference type="PANTHER" id="PTHR30460">
    <property type="entry name" value="MODERATE CONDUCTANCE MECHANOSENSITIVE CHANNEL YBIO"/>
    <property type="match status" value="1"/>
</dbReference>